<evidence type="ECO:0000259" key="1">
    <source>
        <dbReference type="Pfam" id="PF12697"/>
    </source>
</evidence>
<sequence length="278" mass="30121">MNFQNNNRNFLEYSNLHGRLVTSESEPISLIVCVHGGGCNGRYFDLPSFSFVNEAVATGHAVLIVDRPGHGVSPAIDAAAPIRSAAALLSGLAKRAGKALGNADLPVSVFGHSIGGAVAMHWAAEPHSTLKCVVTSGIGARPSITAMAWHGCLNAENDIVLPRAFFFGPDGSFDWRAPIALRRSAEPWRRQDVDEVLLQWPEQYSSVAARISCPTLSILSEHERIWETDDATLEFMRGSLANVHSIVEIAAGGGHLHEVHRNWSVHAKRVINFIEGHI</sequence>
<dbReference type="PANTHER" id="PTHR43194:SF5">
    <property type="entry name" value="PIMELOYL-[ACYL-CARRIER PROTEIN] METHYL ESTER ESTERASE"/>
    <property type="match status" value="1"/>
</dbReference>
<dbReference type="Proteomes" id="UP000549617">
    <property type="component" value="Unassembled WGS sequence"/>
</dbReference>
<dbReference type="Gene3D" id="3.40.50.1820">
    <property type="entry name" value="alpha/beta hydrolase"/>
    <property type="match status" value="1"/>
</dbReference>
<dbReference type="AlphaFoldDB" id="A0A7W9AHY4"/>
<dbReference type="InterPro" id="IPR029058">
    <property type="entry name" value="AB_hydrolase_fold"/>
</dbReference>
<dbReference type="RefSeq" id="WP_184017509.1">
    <property type="nucleotide sequence ID" value="NZ_JACIJC010000003.1"/>
</dbReference>
<dbReference type="Pfam" id="PF12697">
    <property type="entry name" value="Abhydrolase_6"/>
    <property type="match status" value="1"/>
</dbReference>
<evidence type="ECO:0000313" key="2">
    <source>
        <dbReference type="EMBL" id="MBB5685741.1"/>
    </source>
</evidence>
<proteinExistence type="predicted"/>
<feature type="domain" description="AB hydrolase-1" evidence="1">
    <location>
        <begin position="31"/>
        <end position="258"/>
    </location>
</feature>
<dbReference type="InterPro" id="IPR000073">
    <property type="entry name" value="AB_hydrolase_1"/>
</dbReference>
<name>A0A7W9AHY4_9SPHN</name>
<organism evidence="2 3">
    <name type="scientific">Sphingobium boeckii</name>
    <dbReference type="NCBI Taxonomy" id="1082345"/>
    <lineage>
        <taxon>Bacteria</taxon>
        <taxon>Pseudomonadati</taxon>
        <taxon>Pseudomonadota</taxon>
        <taxon>Alphaproteobacteria</taxon>
        <taxon>Sphingomonadales</taxon>
        <taxon>Sphingomonadaceae</taxon>
        <taxon>Sphingobium</taxon>
    </lineage>
</organism>
<gene>
    <name evidence="2" type="ORF">FHS49_001757</name>
</gene>
<dbReference type="PANTHER" id="PTHR43194">
    <property type="entry name" value="HYDROLASE ALPHA/BETA FOLD FAMILY"/>
    <property type="match status" value="1"/>
</dbReference>
<comment type="caution">
    <text evidence="2">The sequence shown here is derived from an EMBL/GenBank/DDBJ whole genome shotgun (WGS) entry which is preliminary data.</text>
</comment>
<protein>
    <submittedName>
        <fullName evidence="2">Pimeloyl-ACP methyl ester carboxylesterase</fullName>
    </submittedName>
</protein>
<keyword evidence="3" id="KW-1185">Reference proteome</keyword>
<evidence type="ECO:0000313" key="3">
    <source>
        <dbReference type="Proteomes" id="UP000549617"/>
    </source>
</evidence>
<accession>A0A7W9AHY4</accession>
<dbReference type="SUPFAM" id="SSF53474">
    <property type="entry name" value="alpha/beta-Hydrolases"/>
    <property type="match status" value="1"/>
</dbReference>
<dbReference type="EMBL" id="JACIJC010000003">
    <property type="protein sequence ID" value="MBB5685741.1"/>
    <property type="molecule type" value="Genomic_DNA"/>
</dbReference>
<dbReference type="InterPro" id="IPR050228">
    <property type="entry name" value="Carboxylesterase_BioH"/>
</dbReference>
<reference evidence="2 3" key="1">
    <citation type="submission" date="2020-08" db="EMBL/GenBank/DDBJ databases">
        <title>Genomic Encyclopedia of Type Strains, Phase IV (KMG-IV): sequencing the most valuable type-strain genomes for metagenomic binning, comparative biology and taxonomic classification.</title>
        <authorList>
            <person name="Goeker M."/>
        </authorList>
    </citation>
    <scope>NUCLEOTIDE SEQUENCE [LARGE SCALE GENOMIC DNA]</scope>
    <source>
        <strain evidence="2 3">DSM 25079</strain>
    </source>
</reference>